<proteinExistence type="predicted"/>
<keyword evidence="3" id="KW-1185">Reference proteome</keyword>
<dbReference type="EMBL" id="FLUV01002723">
    <property type="protein sequence ID" value="SBW29164.1"/>
    <property type="molecule type" value="Genomic_DNA"/>
</dbReference>
<accession>A0A1C3PH63</accession>
<name>A0A1C3PH63_9ACTN</name>
<sequence length="94" mass="9800">MGAVAIRDLMLCVLAGLVVREILRPELDVVRMTGADDPAGGVLDGVPDRRSRRRAGVPADAGQEVHQDARQVFPRRSVAGGEQRGGAAMAGASP</sequence>
<reference evidence="3" key="1">
    <citation type="submission" date="2016-02" db="EMBL/GenBank/DDBJ databases">
        <authorList>
            <person name="Wibberg D."/>
        </authorList>
    </citation>
    <scope>NUCLEOTIDE SEQUENCE [LARGE SCALE GENOMIC DNA]</scope>
</reference>
<protein>
    <submittedName>
        <fullName evidence="2">Uncharacterized protein</fullName>
    </submittedName>
</protein>
<organism evidence="2 3">
    <name type="scientific">Candidatus Protofrankia californiensis</name>
    <dbReference type="NCBI Taxonomy" id="1839754"/>
    <lineage>
        <taxon>Bacteria</taxon>
        <taxon>Bacillati</taxon>
        <taxon>Actinomycetota</taxon>
        <taxon>Actinomycetes</taxon>
        <taxon>Frankiales</taxon>
        <taxon>Frankiaceae</taxon>
        <taxon>Protofrankia</taxon>
    </lineage>
</organism>
<evidence type="ECO:0000313" key="3">
    <source>
        <dbReference type="Proteomes" id="UP000199013"/>
    </source>
</evidence>
<dbReference type="Proteomes" id="UP000199013">
    <property type="component" value="Unassembled WGS sequence"/>
</dbReference>
<evidence type="ECO:0000313" key="2">
    <source>
        <dbReference type="EMBL" id="SBW29164.1"/>
    </source>
</evidence>
<dbReference type="AlphaFoldDB" id="A0A1C3PH63"/>
<gene>
    <name evidence="2" type="ORF">FDG2_6537</name>
</gene>
<evidence type="ECO:0000256" key="1">
    <source>
        <dbReference type="SAM" id="MobiDB-lite"/>
    </source>
</evidence>
<feature type="region of interest" description="Disordered" evidence="1">
    <location>
        <begin position="38"/>
        <end position="94"/>
    </location>
</feature>